<dbReference type="NCBIfam" id="TIGR01879">
    <property type="entry name" value="hydantase"/>
    <property type="match status" value="1"/>
</dbReference>
<evidence type="ECO:0000256" key="1">
    <source>
        <dbReference type="ARBA" id="ARBA00001936"/>
    </source>
</evidence>
<keyword evidence="14" id="KW-1185">Reference proteome</keyword>
<evidence type="ECO:0000313" key="12">
    <source>
        <dbReference type="EMBL" id="AOZ47607.1"/>
    </source>
</evidence>
<name>A0AAC9ANU2_9ACTN</name>
<evidence type="ECO:0000313" key="11">
    <source>
        <dbReference type="EMBL" id="AMS06145.1"/>
    </source>
</evidence>
<accession>A0AAC9ANU2</accession>
<feature type="compositionally biased region" description="Polar residues" evidence="9">
    <location>
        <begin position="1"/>
        <end position="10"/>
    </location>
</feature>
<evidence type="ECO:0000256" key="2">
    <source>
        <dbReference type="ARBA" id="ARBA00006153"/>
    </source>
</evidence>
<feature type="binding site" evidence="7">
    <location>
        <position position="109"/>
    </location>
    <ligand>
        <name>Zn(2+)</name>
        <dbReference type="ChEBI" id="CHEBI:29105"/>
        <label>2</label>
    </ligand>
</feature>
<protein>
    <submittedName>
        <fullName evidence="11">Zn-dependent hydrolase</fullName>
    </submittedName>
</protein>
<dbReference type="GO" id="GO:0016813">
    <property type="term" value="F:hydrolase activity, acting on carbon-nitrogen (but not peptide) bonds, in linear amidines"/>
    <property type="evidence" value="ECO:0007669"/>
    <property type="project" value="InterPro"/>
</dbReference>
<dbReference type="Pfam" id="PF01546">
    <property type="entry name" value="Peptidase_M20"/>
    <property type="match status" value="1"/>
</dbReference>
<dbReference type="EMBL" id="CP014352">
    <property type="protein sequence ID" value="AMS06145.1"/>
    <property type="molecule type" value="Genomic_DNA"/>
</dbReference>
<feature type="binding site" evidence="7">
    <location>
        <position position="411"/>
    </location>
    <ligand>
        <name>Zn(2+)</name>
        <dbReference type="ChEBI" id="CHEBI:29105"/>
        <label>2</label>
    </ligand>
</feature>
<dbReference type="SUPFAM" id="SSF55031">
    <property type="entry name" value="Bacterial exopeptidase dimerisation domain"/>
    <property type="match status" value="1"/>
</dbReference>
<evidence type="ECO:0000313" key="14">
    <source>
        <dbReference type="Proteomes" id="UP000178666"/>
    </source>
</evidence>
<dbReference type="InterPro" id="IPR036264">
    <property type="entry name" value="Bact_exopeptidase_dim_dom"/>
</dbReference>
<evidence type="ECO:0000256" key="9">
    <source>
        <dbReference type="SAM" id="MobiDB-lite"/>
    </source>
</evidence>
<proteinExistence type="inferred from homology"/>
<reference evidence="12 14" key="1">
    <citation type="journal article" date="2016" name="Plant Dis.">
        <title>Improved production of propionic acid using genome shuffling.</title>
        <authorList>
            <person name="Luna-Flores C.H."/>
            <person name="Palfreyman R.W."/>
            <person name="Kromer J.O."/>
            <person name="Nielsen L.K."/>
            <person name="Marcellin E."/>
        </authorList>
    </citation>
    <scope>NUCLEOTIDE SEQUENCE [LARGE SCALE GENOMIC DNA]</scope>
    <source>
        <strain evidence="12 14">F3E8</strain>
    </source>
</reference>
<gene>
    <name evidence="12" type="ORF">A8L58_14015</name>
    <name evidence="11" type="ORF">AXH35_12565</name>
</gene>
<dbReference type="Gene3D" id="3.30.70.360">
    <property type="match status" value="1"/>
</dbReference>
<dbReference type="InterPro" id="IPR010158">
    <property type="entry name" value="Amidase_Cbmase"/>
</dbReference>
<evidence type="ECO:0000256" key="3">
    <source>
        <dbReference type="ARBA" id="ARBA00011738"/>
    </source>
</evidence>
<evidence type="ECO:0000313" key="13">
    <source>
        <dbReference type="Proteomes" id="UP000075221"/>
    </source>
</evidence>
<feature type="binding site" evidence="7">
    <location>
        <position position="218"/>
    </location>
    <ligand>
        <name>Zn(2+)</name>
        <dbReference type="ChEBI" id="CHEBI:29105"/>
        <label>1</label>
    </ligand>
</feature>
<evidence type="ECO:0000256" key="6">
    <source>
        <dbReference type="ARBA" id="ARBA00023211"/>
    </source>
</evidence>
<dbReference type="Gene3D" id="3.40.630.10">
    <property type="entry name" value="Zn peptidases"/>
    <property type="match status" value="1"/>
</dbReference>
<keyword evidence="7" id="KW-0862">Zinc</keyword>
<sequence>MITGTSSTGTIDDAELSGRDMTPARRIMARADELARHSAMDGGIERVYLSPEHAEVDALAADWMREAGLATRQDASGARVGRLEGSRPGLPALILGSHLDTVPDAGRYDGPLGVLLAIEVARRIRESGRTLPFALETYAFAEEEGVRFGATLLCSRALAGTWTEDLWDLRDADGVSLRQAFTSFGLDPARVGEAARFTADPGDSEAGEKGVVGYLEAHIEQGPLLEAADRPLGVVTTIAGARRMDITVTGEARHAGGTPYPRRRDALVGAAEAVVAIERIGRDRDVIATVGRLHVEPGGVNVVPGQVVFSLDLRAETDEKRDAAWEEIRATMTEICTRRGLELGVDQFHEARSVTCAPWLADAVAAGIRTATGSDEEPMRIWSRAGHDAMAVADMCDIAMMFIRCHDGISHAPDESVLEADVAVALDAYEAAVWKLADQYGA</sequence>
<dbReference type="AlphaFoldDB" id="A0AAC9ANU2"/>
<dbReference type="CDD" id="cd03884">
    <property type="entry name" value="M20_bAS"/>
    <property type="match status" value="1"/>
</dbReference>
<dbReference type="OMA" id="CLQAYPG"/>
<dbReference type="InterPro" id="IPR011650">
    <property type="entry name" value="Peptidase_M20_dimer"/>
</dbReference>
<dbReference type="RefSeq" id="WP_015069312.1">
    <property type="nucleotide sequence ID" value="NZ_CP014352.1"/>
</dbReference>
<feature type="domain" description="Peptidase M20 dimerisation" evidence="10">
    <location>
        <begin position="240"/>
        <end position="334"/>
    </location>
</feature>
<feature type="binding site" evidence="7">
    <location>
        <position position="98"/>
    </location>
    <ligand>
        <name>Zn(2+)</name>
        <dbReference type="ChEBI" id="CHEBI:29105"/>
        <label>1</label>
    </ligand>
</feature>
<feature type="binding site" evidence="8">
    <location>
        <position position="314"/>
    </location>
    <ligand>
        <name>allantoate</name>
        <dbReference type="ChEBI" id="CHEBI:17536"/>
    </ligand>
</feature>
<feature type="binding site" evidence="7">
    <location>
        <position position="109"/>
    </location>
    <ligand>
        <name>Zn(2+)</name>
        <dbReference type="ChEBI" id="CHEBI:29105"/>
        <label>1</label>
    </ligand>
</feature>
<dbReference type="GO" id="GO:0046872">
    <property type="term" value="F:metal ion binding"/>
    <property type="evidence" value="ECO:0007669"/>
    <property type="project" value="UniProtKB-KW"/>
</dbReference>
<evidence type="ECO:0000256" key="4">
    <source>
        <dbReference type="ARBA" id="ARBA00022723"/>
    </source>
</evidence>
<keyword evidence="4 7" id="KW-0479">Metal-binding</keyword>
<comment type="cofactor">
    <cofactor evidence="1">
        <name>Mn(2+)</name>
        <dbReference type="ChEBI" id="CHEBI:29035"/>
    </cofactor>
</comment>
<feature type="binding site" evidence="8">
    <location>
        <position position="243"/>
    </location>
    <ligand>
        <name>allantoate</name>
        <dbReference type="ChEBI" id="CHEBI:17536"/>
    </ligand>
</feature>
<dbReference type="Proteomes" id="UP000178666">
    <property type="component" value="Chromosome"/>
</dbReference>
<feature type="region of interest" description="Disordered" evidence="9">
    <location>
        <begin position="1"/>
        <end position="23"/>
    </location>
</feature>
<feature type="binding site" evidence="8">
    <location>
        <position position="301"/>
    </location>
    <ligand>
        <name>allantoate</name>
        <dbReference type="ChEBI" id="CHEBI:17536"/>
    </ligand>
</feature>
<comment type="similarity">
    <text evidence="2">Belongs to the peptidase M20 family.</text>
</comment>
<dbReference type="PANTHER" id="PTHR32494:SF19">
    <property type="entry name" value="ALLANTOATE DEIMINASE-RELATED"/>
    <property type="match status" value="1"/>
</dbReference>
<keyword evidence="5 11" id="KW-0378">Hydrolase</keyword>
<evidence type="ECO:0000256" key="7">
    <source>
        <dbReference type="PIRSR" id="PIRSR001235-1"/>
    </source>
</evidence>
<comment type="subunit">
    <text evidence="3">Homodimer.</text>
</comment>
<dbReference type="EMBL" id="CP015970">
    <property type="protein sequence ID" value="AOZ47607.1"/>
    <property type="molecule type" value="Genomic_DNA"/>
</dbReference>
<dbReference type="Pfam" id="PF07687">
    <property type="entry name" value="M20_dimer"/>
    <property type="match status" value="1"/>
</dbReference>
<dbReference type="SUPFAM" id="SSF53187">
    <property type="entry name" value="Zn-dependent exopeptidases"/>
    <property type="match status" value="1"/>
</dbReference>
<dbReference type="NCBIfam" id="NF006775">
    <property type="entry name" value="PRK09290.2-5"/>
    <property type="match status" value="1"/>
</dbReference>
<dbReference type="Proteomes" id="UP000075221">
    <property type="component" value="Chromosome"/>
</dbReference>
<evidence type="ECO:0000256" key="5">
    <source>
        <dbReference type="ARBA" id="ARBA00022801"/>
    </source>
</evidence>
<keyword evidence="6" id="KW-0464">Manganese</keyword>
<feature type="binding site" evidence="7">
    <location>
        <position position="144"/>
    </location>
    <ligand>
        <name>Zn(2+)</name>
        <dbReference type="ChEBI" id="CHEBI:29105"/>
        <label>2</label>
    </ligand>
</feature>
<comment type="cofactor">
    <cofactor evidence="7">
        <name>Zn(2+)</name>
        <dbReference type="ChEBI" id="CHEBI:29105"/>
    </cofactor>
    <text evidence="7">Binds 2 Zn(2+) ions per subunit.</text>
</comment>
<dbReference type="PIRSF" id="PIRSF001235">
    <property type="entry name" value="Amidase_carbamoylase"/>
    <property type="match status" value="1"/>
</dbReference>
<dbReference type="PANTHER" id="PTHR32494">
    <property type="entry name" value="ALLANTOATE DEIMINASE-RELATED"/>
    <property type="match status" value="1"/>
</dbReference>
<reference evidence="11 13" key="2">
    <citation type="submission" date="2016-02" db="EMBL/GenBank/DDBJ databases">
        <title>Complete Genome Sequence of Propionibacterium acidipropionici ATCC 55737.</title>
        <authorList>
            <person name="Luna Flores C.H."/>
            <person name="Nielsen L.K."/>
            <person name="Marcellin E."/>
        </authorList>
    </citation>
    <scope>NUCLEOTIDE SEQUENCE [LARGE SCALE GENOMIC DNA]</scope>
    <source>
        <strain evidence="11 13">ATCC 55737</strain>
    </source>
</reference>
<dbReference type="InterPro" id="IPR002933">
    <property type="entry name" value="Peptidase_M20"/>
</dbReference>
<evidence type="ECO:0000259" key="10">
    <source>
        <dbReference type="Pfam" id="PF07687"/>
    </source>
</evidence>
<evidence type="ECO:0000256" key="8">
    <source>
        <dbReference type="PIRSR" id="PIRSR001235-2"/>
    </source>
</evidence>
<organism evidence="11 13">
    <name type="scientific">Acidipropionibacterium acidipropionici</name>
    <dbReference type="NCBI Taxonomy" id="1748"/>
    <lineage>
        <taxon>Bacteria</taxon>
        <taxon>Bacillati</taxon>
        <taxon>Actinomycetota</taxon>
        <taxon>Actinomycetes</taxon>
        <taxon>Propionibacteriales</taxon>
        <taxon>Propionibacteriaceae</taxon>
        <taxon>Acidipropionibacterium</taxon>
    </lineage>
</organism>